<reference evidence="1" key="1">
    <citation type="journal article" date="2021" name="Proc. Natl. Acad. Sci. U.S.A.">
        <title>A Catalog of Tens of Thousands of Viruses from Human Metagenomes Reveals Hidden Associations with Chronic Diseases.</title>
        <authorList>
            <person name="Tisza M.J."/>
            <person name="Buck C.B."/>
        </authorList>
    </citation>
    <scope>NUCLEOTIDE SEQUENCE</scope>
    <source>
        <strain evidence="1">CtGuJ10</strain>
    </source>
</reference>
<dbReference type="EMBL" id="BK015503">
    <property type="protein sequence ID" value="DAE10149.1"/>
    <property type="molecule type" value="Genomic_DNA"/>
</dbReference>
<accession>A0A8S5PUK6</accession>
<sequence length="36" mass="4142">MINSLISFNDITFNFSILSLNDIVNKKRNHISMTSL</sequence>
<proteinExistence type="predicted"/>
<organism evidence="1">
    <name type="scientific">Siphoviridae sp. ctGuJ10</name>
    <dbReference type="NCBI Taxonomy" id="2825418"/>
    <lineage>
        <taxon>Viruses</taxon>
        <taxon>Duplodnaviria</taxon>
        <taxon>Heunggongvirae</taxon>
        <taxon>Uroviricota</taxon>
        <taxon>Caudoviricetes</taxon>
    </lineage>
</organism>
<protein>
    <submittedName>
        <fullName evidence="1">Uncharacterized protein</fullName>
    </submittedName>
</protein>
<evidence type="ECO:0000313" key="1">
    <source>
        <dbReference type="EMBL" id="DAE10149.1"/>
    </source>
</evidence>
<name>A0A8S5PUK6_9CAUD</name>